<reference evidence="1 2" key="1">
    <citation type="submission" date="2016-11" db="EMBL/GenBank/DDBJ databases">
        <title>Draft genome of Pseudomonas versuta A4R1.12.</title>
        <authorList>
            <person name="See-Too W.-S."/>
        </authorList>
    </citation>
    <scope>NUCLEOTIDE SEQUENCE [LARGE SCALE GENOMIC DNA]</scope>
    <source>
        <strain evidence="1 2">A4R1.12</strain>
    </source>
</reference>
<comment type="caution">
    <text evidence="1">The sequence shown here is derived from an EMBL/GenBank/DDBJ whole genome shotgun (WGS) entry which is preliminary data.</text>
</comment>
<gene>
    <name evidence="1" type="ORF">BOH74_04185</name>
</gene>
<evidence type="ECO:0000313" key="2">
    <source>
        <dbReference type="Proteomes" id="UP000185990"/>
    </source>
</evidence>
<name>A0A854A366_9PSED</name>
<dbReference type="EMBL" id="MPJD01000006">
    <property type="protein sequence ID" value="OKA28036.1"/>
    <property type="molecule type" value="Genomic_DNA"/>
</dbReference>
<dbReference type="Proteomes" id="UP000185990">
    <property type="component" value="Unassembled WGS sequence"/>
</dbReference>
<evidence type="ECO:0000313" key="1">
    <source>
        <dbReference type="EMBL" id="OKA28036.1"/>
    </source>
</evidence>
<protein>
    <submittedName>
        <fullName evidence="1">Uncharacterized protein</fullName>
    </submittedName>
</protein>
<proteinExistence type="predicted"/>
<organism evidence="1 2">
    <name type="scientific">Pseudomonas versuta</name>
    <dbReference type="NCBI Taxonomy" id="1788301"/>
    <lineage>
        <taxon>Bacteria</taxon>
        <taxon>Pseudomonadati</taxon>
        <taxon>Pseudomonadota</taxon>
        <taxon>Gammaproteobacteria</taxon>
        <taxon>Pseudomonadales</taxon>
        <taxon>Pseudomonadaceae</taxon>
        <taxon>Pseudomonas</taxon>
    </lineage>
</organism>
<accession>A0A854A366</accession>
<dbReference type="AlphaFoldDB" id="A0A854A366"/>
<sequence length="71" mass="7606">MDNAIALSHAVLRLSENQTVLAIMISELSQVMSSHAPCASAEALSGYTSLLDKNHLLLMDAICQFSTQNSV</sequence>